<reference evidence="3 4" key="1">
    <citation type="submission" date="2024-10" db="EMBL/GenBank/DDBJ databases">
        <title>The Natural Products Discovery Center: Release of the First 8490 Sequenced Strains for Exploring Actinobacteria Biosynthetic Diversity.</title>
        <authorList>
            <person name="Kalkreuter E."/>
            <person name="Kautsar S.A."/>
            <person name="Yang D."/>
            <person name="Bader C.D."/>
            <person name="Teijaro C.N."/>
            <person name="Fluegel L."/>
            <person name="Davis C.M."/>
            <person name="Simpson J.R."/>
            <person name="Lauterbach L."/>
            <person name="Steele A.D."/>
            <person name="Gui C."/>
            <person name="Meng S."/>
            <person name="Li G."/>
            <person name="Viehrig K."/>
            <person name="Ye F."/>
            <person name="Su P."/>
            <person name="Kiefer A.F."/>
            <person name="Nichols A."/>
            <person name="Cepeda A.J."/>
            <person name="Yan W."/>
            <person name="Fan B."/>
            <person name="Jiang Y."/>
            <person name="Adhikari A."/>
            <person name="Zheng C.-J."/>
            <person name="Schuster L."/>
            <person name="Cowan T.M."/>
            <person name="Smanski M.J."/>
            <person name="Chevrette M.G."/>
            <person name="De Carvalho L.P.S."/>
            <person name="Shen B."/>
        </authorList>
    </citation>
    <scope>NUCLEOTIDE SEQUENCE [LARGE SCALE GENOMIC DNA]</scope>
    <source>
        <strain evidence="3 4">NPDC053346</strain>
    </source>
</reference>
<dbReference type="InterPro" id="IPR050267">
    <property type="entry name" value="Anti-sigma-factor_SerPK"/>
</dbReference>
<dbReference type="SUPFAM" id="SSF55874">
    <property type="entry name" value="ATPase domain of HSP90 chaperone/DNA topoisomerase II/histidine kinase"/>
    <property type="match status" value="1"/>
</dbReference>
<dbReference type="InterPro" id="IPR036890">
    <property type="entry name" value="HATPase_C_sf"/>
</dbReference>
<keyword evidence="1" id="KW-0808">Transferase</keyword>
<accession>A0ABW8CXJ1</accession>
<dbReference type="PANTHER" id="PTHR35526:SF3">
    <property type="entry name" value="ANTI-SIGMA-F FACTOR RSBW"/>
    <property type="match status" value="1"/>
</dbReference>
<dbReference type="PANTHER" id="PTHR35526">
    <property type="entry name" value="ANTI-SIGMA-F FACTOR RSBW-RELATED"/>
    <property type="match status" value="1"/>
</dbReference>
<evidence type="ECO:0000313" key="3">
    <source>
        <dbReference type="EMBL" id="MFI9122305.1"/>
    </source>
</evidence>
<keyword evidence="1" id="KW-0723">Serine/threonine-protein kinase</keyword>
<evidence type="ECO:0000259" key="2">
    <source>
        <dbReference type="Pfam" id="PF13581"/>
    </source>
</evidence>
<keyword evidence="4" id="KW-1185">Reference proteome</keyword>
<keyword evidence="3" id="KW-0067">ATP-binding</keyword>
<feature type="domain" description="Histidine kinase/HSP90-like ATPase" evidence="2">
    <location>
        <begin position="33"/>
        <end position="137"/>
    </location>
</feature>
<comment type="caution">
    <text evidence="3">The sequence shown here is derived from an EMBL/GenBank/DDBJ whole genome shotgun (WGS) entry which is preliminary data.</text>
</comment>
<sequence>MDCADRRADRQTALSVSGVFQGSLDIAAARDLAHRFLADVRAVHDLPVRESTTDVVQLVVSELLTNADKYAPGASLLALDAADGAIEVSVWDSNPTPPAILPPDPTRIGQHGLEIVVRLAQGFTVHRTPLGKRITATIALTDDPLTGGL</sequence>
<gene>
    <name evidence="3" type="ORF">ACIGW0_23375</name>
</gene>
<dbReference type="RefSeq" id="WP_399617981.1">
    <property type="nucleotide sequence ID" value="NZ_JBITYT010000010.1"/>
</dbReference>
<evidence type="ECO:0000313" key="4">
    <source>
        <dbReference type="Proteomes" id="UP001614391"/>
    </source>
</evidence>
<keyword evidence="3" id="KW-0547">Nucleotide-binding</keyword>
<dbReference type="Proteomes" id="UP001614391">
    <property type="component" value="Unassembled WGS sequence"/>
</dbReference>
<name>A0ABW8CXJ1_STRBI</name>
<protein>
    <submittedName>
        <fullName evidence="3">ATP-binding protein</fullName>
    </submittedName>
</protein>
<dbReference type="GO" id="GO:0005524">
    <property type="term" value="F:ATP binding"/>
    <property type="evidence" value="ECO:0007669"/>
    <property type="project" value="UniProtKB-KW"/>
</dbReference>
<keyword evidence="1" id="KW-0418">Kinase</keyword>
<dbReference type="EMBL" id="JBITYT010000010">
    <property type="protein sequence ID" value="MFI9122305.1"/>
    <property type="molecule type" value="Genomic_DNA"/>
</dbReference>
<dbReference type="Pfam" id="PF13581">
    <property type="entry name" value="HATPase_c_2"/>
    <property type="match status" value="1"/>
</dbReference>
<organism evidence="3 4">
    <name type="scientific">Streptomyces bikiniensis</name>
    <dbReference type="NCBI Taxonomy" id="1896"/>
    <lineage>
        <taxon>Bacteria</taxon>
        <taxon>Bacillati</taxon>
        <taxon>Actinomycetota</taxon>
        <taxon>Actinomycetes</taxon>
        <taxon>Kitasatosporales</taxon>
        <taxon>Streptomycetaceae</taxon>
        <taxon>Streptomyces</taxon>
    </lineage>
</organism>
<dbReference type="Gene3D" id="3.30.565.10">
    <property type="entry name" value="Histidine kinase-like ATPase, C-terminal domain"/>
    <property type="match status" value="1"/>
</dbReference>
<dbReference type="InterPro" id="IPR003594">
    <property type="entry name" value="HATPase_dom"/>
</dbReference>
<evidence type="ECO:0000256" key="1">
    <source>
        <dbReference type="ARBA" id="ARBA00022527"/>
    </source>
</evidence>
<proteinExistence type="predicted"/>
<dbReference type="CDD" id="cd16936">
    <property type="entry name" value="HATPase_RsbW-like"/>
    <property type="match status" value="1"/>
</dbReference>